<protein>
    <submittedName>
        <fullName evidence="2">YuzL family protein</fullName>
    </submittedName>
</protein>
<dbReference type="InterPro" id="IPR025625">
    <property type="entry name" value="YuzL"/>
</dbReference>
<dbReference type="Pfam" id="PF14115">
    <property type="entry name" value="YuzL"/>
    <property type="match status" value="1"/>
</dbReference>
<reference evidence="2 3" key="1">
    <citation type="journal article" date="2014" name="Arch. Microbiol.">
        <title>Bacillus mesophilum sp. nov., strain IITR-54T, a novel 4-chlorobiphenyl dechlorinating bacterium.</title>
        <authorList>
            <person name="Manickam N."/>
            <person name="Singh N.K."/>
            <person name="Bajaj A."/>
            <person name="Kumar R.M."/>
            <person name="Kaur G."/>
            <person name="Kaur N."/>
            <person name="Bala M."/>
            <person name="Kumar A."/>
            <person name="Mayilraj S."/>
        </authorList>
    </citation>
    <scope>NUCLEOTIDE SEQUENCE [LARGE SCALE GENOMIC DNA]</scope>
    <source>
        <strain evidence="2 3">IITR-54</strain>
    </source>
</reference>
<feature type="region of interest" description="Disordered" evidence="1">
    <location>
        <begin position="1"/>
        <end position="42"/>
    </location>
</feature>
<keyword evidence="3" id="KW-1185">Reference proteome</keyword>
<gene>
    <name evidence="2" type="ORF">F7732_04845</name>
</gene>
<evidence type="ECO:0000313" key="2">
    <source>
        <dbReference type="EMBL" id="KAB2335892.1"/>
    </source>
</evidence>
<organism evidence="2 3">
    <name type="scientific">Bacillus mesophilum</name>
    <dbReference type="NCBI Taxonomy" id="1071718"/>
    <lineage>
        <taxon>Bacteria</taxon>
        <taxon>Bacillati</taxon>
        <taxon>Bacillota</taxon>
        <taxon>Bacilli</taxon>
        <taxon>Bacillales</taxon>
        <taxon>Bacillaceae</taxon>
        <taxon>Bacillus</taxon>
    </lineage>
</organism>
<evidence type="ECO:0000313" key="3">
    <source>
        <dbReference type="Proteomes" id="UP000441354"/>
    </source>
</evidence>
<dbReference type="RefSeq" id="WP_151572542.1">
    <property type="nucleotide sequence ID" value="NZ_WBOT01000001.1"/>
</dbReference>
<sequence>MGKRKKDPSKTGLSASEVKGQGTTQSESGISSSSARHKTKKH</sequence>
<evidence type="ECO:0000256" key="1">
    <source>
        <dbReference type="SAM" id="MobiDB-lite"/>
    </source>
</evidence>
<accession>A0A7V7RQU8</accession>
<proteinExistence type="predicted"/>
<dbReference type="AlphaFoldDB" id="A0A7V7RQU8"/>
<name>A0A7V7RQU8_9BACI</name>
<feature type="compositionally biased region" description="Low complexity" evidence="1">
    <location>
        <begin position="20"/>
        <end position="34"/>
    </location>
</feature>
<dbReference type="EMBL" id="WBOT01000001">
    <property type="protein sequence ID" value="KAB2335892.1"/>
    <property type="molecule type" value="Genomic_DNA"/>
</dbReference>
<dbReference type="Proteomes" id="UP000441354">
    <property type="component" value="Unassembled WGS sequence"/>
</dbReference>
<comment type="caution">
    <text evidence="2">The sequence shown here is derived from an EMBL/GenBank/DDBJ whole genome shotgun (WGS) entry which is preliminary data.</text>
</comment>